<organism evidence="1 2">
    <name type="scientific">Emergomyces africanus</name>
    <dbReference type="NCBI Taxonomy" id="1955775"/>
    <lineage>
        <taxon>Eukaryota</taxon>
        <taxon>Fungi</taxon>
        <taxon>Dikarya</taxon>
        <taxon>Ascomycota</taxon>
        <taxon>Pezizomycotina</taxon>
        <taxon>Eurotiomycetes</taxon>
        <taxon>Eurotiomycetidae</taxon>
        <taxon>Onygenales</taxon>
        <taxon>Ajellomycetaceae</taxon>
        <taxon>Emergomyces</taxon>
    </lineage>
</organism>
<proteinExistence type="predicted"/>
<evidence type="ECO:0000313" key="2">
    <source>
        <dbReference type="Proteomes" id="UP000091918"/>
    </source>
</evidence>
<gene>
    <name evidence="1" type="ORF">ACJ72_07488</name>
</gene>
<keyword evidence="2" id="KW-1185">Reference proteome</keyword>
<sequence length="253" mass="29125">MSEEATCYILAPHAHFRPPIGHFVPKLNTKNATTTAFLDMVTGMAEDFRPIQYPLQIFDFGNNIHFSVSGLRVSTPLFTLPSSGRQTCHWHPRCTLLGCQIIANNVFECSYLALDREGLRRVYLELNDILLKGEYYLITYAVVPSFKDWQFAHGRIPSSWPEWPCERIYTNILTNAGLLSSQRFQEQIFAKPFVTSGYLRQMIQLHVSTDADSEQQKWNTQFIDGEQLVNLFTVETDRIVQHHKRGDILPGVW</sequence>
<evidence type="ECO:0000313" key="1">
    <source>
        <dbReference type="EMBL" id="OAX78207.1"/>
    </source>
</evidence>
<name>A0A1B7NNJ9_9EURO</name>
<dbReference type="EMBL" id="LGUA01001675">
    <property type="protein sequence ID" value="OAX78207.1"/>
    <property type="molecule type" value="Genomic_DNA"/>
</dbReference>
<dbReference type="Proteomes" id="UP000091918">
    <property type="component" value="Unassembled WGS sequence"/>
</dbReference>
<accession>A0A1B7NNJ9</accession>
<dbReference type="AlphaFoldDB" id="A0A1B7NNJ9"/>
<protein>
    <submittedName>
        <fullName evidence="1">Uncharacterized protein</fullName>
    </submittedName>
</protein>
<comment type="caution">
    <text evidence="1">The sequence shown here is derived from an EMBL/GenBank/DDBJ whole genome shotgun (WGS) entry which is preliminary data.</text>
</comment>
<dbReference type="OrthoDB" id="4181608at2759"/>
<reference evidence="1 2" key="1">
    <citation type="submission" date="2015-07" db="EMBL/GenBank/DDBJ databases">
        <title>Emmonsia species relationships and genome sequence.</title>
        <authorList>
            <person name="Cuomo C.A."/>
            <person name="Schwartz I.S."/>
            <person name="Kenyon C."/>
            <person name="de Hoog G.S."/>
            <person name="Govender N.P."/>
            <person name="Botha A."/>
            <person name="Moreno L."/>
            <person name="de Vries M."/>
            <person name="Munoz J.F."/>
            <person name="Stielow J.B."/>
        </authorList>
    </citation>
    <scope>NUCLEOTIDE SEQUENCE [LARGE SCALE GENOMIC DNA]</scope>
    <source>
        <strain evidence="1 2">CBS 136260</strain>
    </source>
</reference>